<dbReference type="AlphaFoldDB" id="A0A841E9F4"/>
<dbReference type="InterPro" id="IPR001387">
    <property type="entry name" value="Cro/C1-type_HTH"/>
</dbReference>
<dbReference type="InterPro" id="IPR010982">
    <property type="entry name" value="Lambda_DNA-bd_dom_sf"/>
</dbReference>
<dbReference type="RefSeq" id="WP_184633929.1">
    <property type="nucleotide sequence ID" value="NZ_BAABKT010000005.1"/>
</dbReference>
<keyword evidence="3" id="KW-1185">Reference proteome</keyword>
<comment type="caution">
    <text evidence="2">The sequence shown here is derived from an EMBL/GenBank/DDBJ whole genome shotgun (WGS) entry which is preliminary data.</text>
</comment>
<feature type="domain" description="HTH cro/C1-type" evidence="1">
    <location>
        <begin position="8"/>
        <end position="62"/>
    </location>
</feature>
<dbReference type="Proteomes" id="UP000578077">
    <property type="component" value="Unassembled WGS sequence"/>
</dbReference>
<accession>A0A841E9F4</accession>
<dbReference type="GO" id="GO:0003677">
    <property type="term" value="F:DNA binding"/>
    <property type="evidence" value="ECO:0007669"/>
    <property type="project" value="InterPro"/>
</dbReference>
<evidence type="ECO:0000313" key="2">
    <source>
        <dbReference type="EMBL" id="MBB5997713.1"/>
    </source>
</evidence>
<dbReference type="Pfam" id="PF13560">
    <property type="entry name" value="HTH_31"/>
    <property type="match status" value="1"/>
</dbReference>
<dbReference type="SMART" id="SM00530">
    <property type="entry name" value="HTH_XRE"/>
    <property type="match status" value="1"/>
</dbReference>
<evidence type="ECO:0000313" key="3">
    <source>
        <dbReference type="Proteomes" id="UP000578077"/>
    </source>
</evidence>
<name>A0A841E9F4_9ACTN</name>
<sequence>MSEFAPAVRAAMAERGLSLRATAKAIAFDPGYVSRVLSGKRPPTPQMADALDTYLHADGALSALAAALTPDDRARVAHSFAAPSRTDEGTAHALADVLAAQRRLEDSIGAAAMLPGMLAQLDAVTPLARNARGPHVRPLLAVVAEMHQYAGWLFAALRQDRHALGMLARAKDMADGADAPTVAAVATSFRGYVARQQGRYPAVVRAAQAARHSPGAHVTQQVFDTLQAAQGHAEMGEADAARRLLDEAAHRVDEATDPPGIVYWYGPSFFALNIGMVHASLGGHADAADHLRAGLDGLPPEQRDAEWTREYRDALNKARAA</sequence>
<dbReference type="CDD" id="cd00093">
    <property type="entry name" value="HTH_XRE"/>
    <property type="match status" value="1"/>
</dbReference>
<dbReference type="PROSITE" id="PS50943">
    <property type="entry name" value="HTH_CROC1"/>
    <property type="match status" value="1"/>
</dbReference>
<dbReference type="Gene3D" id="1.10.260.40">
    <property type="entry name" value="lambda repressor-like DNA-binding domains"/>
    <property type="match status" value="1"/>
</dbReference>
<organism evidence="2 3">
    <name type="scientific">Streptomonospora salina</name>
    <dbReference type="NCBI Taxonomy" id="104205"/>
    <lineage>
        <taxon>Bacteria</taxon>
        <taxon>Bacillati</taxon>
        <taxon>Actinomycetota</taxon>
        <taxon>Actinomycetes</taxon>
        <taxon>Streptosporangiales</taxon>
        <taxon>Nocardiopsidaceae</taxon>
        <taxon>Streptomonospora</taxon>
    </lineage>
</organism>
<evidence type="ECO:0000259" key="1">
    <source>
        <dbReference type="PROSITE" id="PS50943"/>
    </source>
</evidence>
<dbReference type="EMBL" id="JACHLY010000001">
    <property type="protein sequence ID" value="MBB5997713.1"/>
    <property type="molecule type" value="Genomic_DNA"/>
</dbReference>
<proteinExistence type="predicted"/>
<dbReference type="SUPFAM" id="SSF47413">
    <property type="entry name" value="lambda repressor-like DNA-binding domains"/>
    <property type="match status" value="1"/>
</dbReference>
<gene>
    <name evidence="2" type="ORF">HNR25_001464</name>
</gene>
<reference evidence="2 3" key="1">
    <citation type="submission" date="2020-08" db="EMBL/GenBank/DDBJ databases">
        <title>Sequencing the genomes of 1000 actinobacteria strains.</title>
        <authorList>
            <person name="Klenk H.-P."/>
        </authorList>
    </citation>
    <scope>NUCLEOTIDE SEQUENCE [LARGE SCALE GENOMIC DNA]</scope>
    <source>
        <strain evidence="2 3">DSM 44593</strain>
    </source>
</reference>
<protein>
    <submittedName>
        <fullName evidence="2">Transcriptional regulator with XRE-family HTH domain</fullName>
    </submittedName>
</protein>